<evidence type="ECO:0000256" key="1">
    <source>
        <dbReference type="PROSITE-ProRule" id="PRU00339"/>
    </source>
</evidence>
<dbReference type="RefSeq" id="WP_311333271.1">
    <property type="nucleotide sequence ID" value="NZ_JAVRHZ010000005.1"/>
</dbReference>
<keyword evidence="2" id="KW-0812">Transmembrane</keyword>
<keyword evidence="2" id="KW-0472">Membrane</keyword>
<dbReference type="SUPFAM" id="SSF48452">
    <property type="entry name" value="TPR-like"/>
    <property type="match status" value="3"/>
</dbReference>
<dbReference type="EMBL" id="JAVRHZ010000005">
    <property type="protein sequence ID" value="MDT0556319.1"/>
    <property type="molecule type" value="Genomic_DNA"/>
</dbReference>
<dbReference type="Pfam" id="PF13181">
    <property type="entry name" value="TPR_8"/>
    <property type="match status" value="1"/>
</dbReference>
<keyword evidence="2" id="KW-1133">Transmembrane helix</keyword>
<feature type="domain" description="CHAT" evidence="3">
    <location>
        <begin position="746"/>
        <end position="1046"/>
    </location>
</feature>
<name>A0ABU2YF78_9FLAO</name>
<protein>
    <submittedName>
        <fullName evidence="4">CHAT domain-containing protein</fullName>
    </submittedName>
</protein>
<keyword evidence="1" id="KW-0802">TPR repeat</keyword>
<accession>A0ABU2YF78</accession>
<feature type="transmembrane region" description="Helical" evidence="2">
    <location>
        <begin position="1056"/>
        <end position="1076"/>
    </location>
</feature>
<proteinExistence type="predicted"/>
<feature type="repeat" description="TPR" evidence="1">
    <location>
        <begin position="374"/>
        <end position="407"/>
    </location>
</feature>
<evidence type="ECO:0000256" key="2">
    <source>
        <dbReference type="SAM" id="Phobius"/>
    </source>
</evidence>
<evidence type="ECO:0000313" key="4">
    <source>
        <dbReference type="EMBL" id="MDT0556319.1"/>
    </source>
</evidence>
<evidence type="ECO:0000313" key="5">
    <source>
        <dbReference type="Proteomes" id="UP001254488"/>
    </source>
</evidence>
<dbReference type="InterPro" id="IPR011990">
    <property type="entry name" value="TPR-like_helical_dom_sf"/>
</dbReference>
<dbReference type="PROSITE" id="PS50005">
    <property type="entry name" value="TPR"/>
    <property type="match status" value="1"/>
</dbReference>
<dbReference type="Proteomes" id="UP001254488">
    <property type="component" value="Unassembled WGS sequence"/>
</dbReference>
<evidence type="ECO:0000259" key="3">
    <source>
        <dbReference type="Pfam" id="PF12770"/>
    </source>
</evidence>
<dbReference type="InterPro" id="IPR024983">
    <property type="entry name" value="CHAT_dom"/>
</dbReference>
<dbReference type="InterPro" id="IPR019734">
    <property type="entry name" value="TPR_rpt"/>
</dbReference>
<gene>
    <name evidence="4" type="ORF">RM538_09905</name>
</gene>
<comment type="caution">
    <text evidence="4">The sequence shown here is derived from an EMBL/GenBank/DDBJ whole genome shotgun (WGS) entry which is preliminary data.</text>
</comment>
<dbReference type="Pfam" id="PF12770">
    <property type="entry name" value="CHAT"/>
    <property type="match status" value="1"/>
</dbReference>
<organism evidence="4 5">
    <name type="scientific">Patiriisocius hiemis</name>
    <dbReference type="NCBI Taxonomy" id="3075604"/>
    <lineage>
        <taxon>Bacteria</taxon>
        <taxon>Pseudomonadati</taxon>
        <taxon>Bacteroidota</taxon>
        <taxon>Flavobacteriia</taxon>
        <taxon>Flavobacteriales</taxon>
        <taxon>Flavobacteriaceae</taxon>
        <taxon>Patiriisocius</taxon>
    </lineage>
</organism>
<sequence>MNNNLDGKARLILLFLLLFGISNVYSQEDTLTGIPKLRHLIYDNQLKEARSELTTQIEYFKSIKNYDTLPYYIEFVGSYKLANKNWNLALQRAESFANELKKQNDPSITKNTLKELAWIYDENGKPNIAYKLVEEALKYANLEIEEKGADKGSIIYNMGYYAAANGDYILAKKNYIKSLRVLQSSKEKDYVFFQQIYNALGGIMWREGKMDSCNYYFKNSLEALKGAKKEPINQYFRPALVKMNIAVVSNILGKNKEAIDFSEEAIKNFQKYIQLAIDEQKKNGAQTNMLSAIDNLGVFYNAIGEYKRAEELITYSYGQKKKTKNPNDPNLIISKIILAQAKLNTRDFKGAEVFLDEALAQINKIPGFQLYWKAGALGTRGKVYEENNEIEKAKEIYLQAEELYRNNLNGNYNNEFLIELSTMAIFYAKNNFSEKAKSLAHEIYDVTKKGAFKNTLQEQNQILTIAETYFQLNDYKNSLKFSKEAIDFKVKSEQDKTAIIDSILIQFSKPRAYLINAKSQYNLNPNPSKEELLEILAKIENGIEILEQRKAVIKNYEDLTQLISQNDELFNFAKKIRLKLYEKTNDKNYLSQLVQLHEASIYNRIRARLNLRQEIKYSGIPKAIIEQESKLKLALSTSLETADGKTLQTYFKASKEMDNFLKMLKEKFPKYYQLKYGSIKVALTNIESIAPKNTTVVRYIFINDQLYALLISKSNFELIKLNFNEIKAQLHDRQQGEFNVMNISPKLHKIYQVLWQPIEHKIDHKNVIIIPDRELYNVSFESLLKNEISSFSEFKNESLLSDYALSYNFSLLLINETETSSSIKNDYVAFAPEFNSKMKQDYEIAITDSLSLDKTYLTLLPQPFSSKLAEKYARRFNGDVFTNENASKQVFINEANENKIIHIGTHAESNNISPELSRLIFAKNLENDSLVNNNSLYTYEIYNYNLNSDLAILTACETGKPAYQAGEGMISLSHAFNYAGSKSILTSLWKIDEKSSAEIVASFYDYLKAGNTKNVALQKAKLDYLSSSQGRTLAPQYWAGLVLIGDTTPIDLNTGYAWWVYAIIGVVLLVFLFIFLRRKK</sequence>
<keyword evidence="5" id="KW-1185">Reference proteome</keyword>
<dbReference type="Gene3D" id="1.25.40.10">
    <property type="entry name" value="Tetratricopeptide repeat domain"/>
    <property type="match status" value="3"/>
</dbReference>
<dbReference type="SMART" id="SM00028">
    <property type="entry name" value="TPR"/>
    <property type="match status" value="4"/>
</dbReference>
<dbReference type="PANTHER" id="PTHR10098">
    <property type="entry name" value="RAPSYN-RELATED"/>
    <property type="match status" value="1"/>
</dbReference>
<reference evidence="4 5" key="1">
    <citation type="submission" date="2023-09" db="EMBL/GenBank/DDBJ databases">
        <authorList>
            <person name="Rey-Velasco X."/>
        </authorList>
    </citation>
    <scope>NUCLEOTIDE SEQUENCE [LARGE SCALE GENOMIC DNA]</scope>
    <source>
        <strain evidence="4 5">W242</strain>
    </source>
</reference>